<evidence type="ECO:0000256" key="2">
    <source>
        <dbReference type="SAM" id="Phobius"/>
    </source>
</evidence>
<organism evidence="3 4">
    <name type="scientific">Penicillium salamii</name>
    <dbReference type="NCBI Taxonomy" id="1612424"/>
    <lineage>
        <taxon>Eukaryota</taxon>
        <taxon>Fungi</taxon>
        <taxon>Dikarya</taxon>
        <taxon>Ascomycota</taxon>
        <taxon>Pezizomycotina</taxon>
        <taxon>Eurotiomycetes</taxon>
        <taxon>Eurotiomycetidae</taxon>
        <taxon>Eurotiales</taxon>
        <taxon>Aspergillaceae</taxon>
        <taxon>Penicillium</taxon>
    </lineage>
</organism>
<feature type="compositionally biased region" description="Polar residues" evidence="1">
    <location>
        <begin position="194"/>
        <end position="231"/>
    </location>
</feature>
<evidence type="ECO:0000256" key="1">
    <source>
        <dbReference type="SAM" id="MobiDB-lite"/>
    </source>
</evidence>
<protein>
    <submittedName>
        <fullName evidence="3">Uncharacterized protein</fullName>
    </submittedName>
</protein>
<feature type="compositionally biased region" description="Basic and acidic residues" evidence="1">
    <location>
        <begin position="150"/>
        <end position="163"/>
    </location>
</feature>
<dbReference type="PANTHER" id="PTHR42088">
    <property type="entry name" value="YALI0F10131P"/>
    <property type="match status" value="1"/>
</dbReference>
<gene>
    <name evidence="3" type="ORF">PSALAMII_LOCUS5611</name>
</gene>
<feature type="compositionally biased region" description="Basic and acidic residues" evidence="1">
    <location>
        <begin position="343"/>
        <end position="362"/>
    </location>
</feature>
<reference evidence="3" key="1">
    <citation type="submission" date="2021-07" db="EMBL/GenBank/DDBJ databases">
        <authorList>
            <person name="Branca A.L. A."/>
        </authorList>
    </citation>
    <scope>NUCLEOTIDE SEQUENCE</scope>
</reference>
<keyword evidence="2" id="KW-1133">Transmembrane helix</keyword>
<feature type="transmembrane region" description="Helical" evidence="2">
    <location>
        <begin position="58"/>
        <end position="79"/>
    </location>
</feature>
<name>A0A9W4JA87_9EURO</name>
<evidence type="ECO:0000313" key="3">
    <source>
        <dbReference type="EMBL" id="CAG8380095.1"/>
    </source>
</evidence>
<feature type="region of interest" description="Disordered" evidence="1">
    <location>
        <begin position="600"/>
        <end position="630"/>
    </location>
</feature>
<dbReference type="PANTHER" id="PTHR42088:SF1">
    <property type="entry name" value="YALI0F10131P"/>
    <property type="match status" value="1"/>
</dbReference>
<dbReference type="AlphaFoldDB" id="A0A9W4JA87"/>
<keyword evidence="2" id="KW-0472">Membrane</keyword>
<feature type="region of interest" description="Disordered" evidence="1">
    <location>
        <begin position="99"/>
        <end position="327"/>
    </location>
</feature>
<dbReference type="EMBL" id="CAJVPD010000235">
    <property type="protein sequence ID" value="CAG8380095.1"/>
    <property type="molecule type" value="Genomic_DNA"/>
</dbReference>
<feature type="region of interest" description="Disordered" evidence="1">
    <location>
        <begin position="461"/>
        <end position="519"/>
    </location>
</feature>
<evidence type="ECO:0000313" key="4">
    <source>
        <dbReference type="Proteomes" id="UP001152592"/>
    </source>
</evidence>
<dbReference type="OrthoDB" id="166803at2759"/>
<comment type="caution">
    <text evidence="3">The sequence shown here is derived from an EMBL/GenBank/DDBJ whole genome shotgun (WGS) entry which is preliminary data.</text>
</comment>
<dbReference type="Proteomes" id="UP001152592">
    <property type="component" value="Unassembled WGS sequence"/>
</dbReference>
<feature type="compositionally biased region" description="Polar residues" evidence="1">
    <location>
        <begin position="494"/>
        <end position="509"/>
    </location>
</feature>
<keyword evidence="2" id="KW-0812">Transmembrane</keyword>
<proteinExistence type="predicted"/>
<accession>A0A9W4JA87</accession>
<sequence length="674" mass="72591">MPHSGRIVRRDVVPAHRLPFLVPTNTPLAGPTLAVRAPEATQSTTNGEKSTSNMTTTVLPVVLGAGVPILCAIIVLIVLHRRHVKKLMREDAMDKHKSLDFGMDTVGPATRRKGGPQGGMPPMSEPTHTKGLSLDVSPYLMPPGLVGSRDSLHSMSIDDDKYRPATAGGSVRSFPRGHGDDASSFAGSRFGAEESNSGLLKNAQRMSRSSPPLYSSPTESHTRSPLSQRNESLPAHGLTPPPPVAQQPGMAIGSPSAERSFSPQSLPHVDDTPLHFGLNEPHSAPHEERLNFPLPEPSHSPDHESSAQLPRISLPASDVTTSDYGDRKSDYILPAVHASGSEEPAHEKPGLPEEPHNLEPVYDGRRNTKRMTLGVRPLPPEDPSDNPEQRANRIRSFYKEYFDDSKPGQEPTYYEDFGPEFYEGGGPGGSGFVYDPVTGEYYDAGAPPVPAPFAEPYTRRAMTPPPRAPPRFQGAARHQATNSAGFGGMPSPRAFSSASGPRAFSSASNRMPGPGRKPMPPPSPLQVLPTPHMLTDDSLMTAMDFAPAHGFKERRDGRAETPTGGMRPYSPAVRAHTPLASAFDDLAVMPSPHALRKSGTYTNLDFVPPPRFKNEGGGSDAGSIRSGRSGMSAAHQNNIRMGNYRVSRLPPSAVGTRDDMMVSLKPSWDMLNNK</sequence>
<feature type="region of interest" description="Disordered" evidence="1">
    <location>
        <begin position="339"/>
        <end position="362"/>
    </location>
</feature>